<feature type="domain" description="P/Homo B" evidence="3">
    <location>
        <begin position="32"/>
        <end position="186"/>
    </location>
</feature>
<dbReference type="PROSITE" id="PS51829">
    <property type="entry name" value="P_HOMO_B"/>
    <property type="match status" value="1"/>
</dbReference>
<accession>A0A4U6D8H2</accession>
<evidence type="ECO:0000259" key="3">
    <source>
        <dbReference type="PROSITE" id="PS51829"/>
    </source>
</evidence>
<dbReference type="GO" id="GO:0016641">
    <property type="term" value="F:oxidoreductase activity, acting on the CH-NH2 group of donors, oxygen as acceptor"/>
    <property type="evidence" value="ECO:0007669"/>
    <property type="project" value="InterPro"/>
</dbReference>
<proteinExistence type="predicted"/>
<evidence type="ECO:0000256" key="1">
    <source>
        <dbReference type="ARBA" id="ARBA00022670"/>
    </source>
</evidence>
<evidence type="ECO:0000256" key="2">
    <source>
        <dbReference type="ARBA" id="ARBA00022801"/>
    </source>
</evidence>
<dbReference type="Pfam" id="PF01186">
    <property type="entry name" value="Lysyl_oxidase"/>
    <property type="match status" value="1"/>
</dbReference>
<dbReference type="InterPro" id="IPR002884">
    <property type="entry name" value="P_dom"/>
</dbReference>
<dbReference type="RefSeq" id="WP_137338092.1">
    <property type="nucleotide sequence ID" value="NZ_BSQH01000001.1"/>
</dbReference>
<evidence type="ECO:0000313" key="5">
    <source>
        <dbReference type="Proteomes" id="UP000304900"/>
    </source>
</evidence>
<dbReference type="OrthoDB" id="914406at2"/>
<protein>
    <recommendedName>
        <fullName evidence="3">P/Homo B domain-containing protein</fullName>
    </recommendedName>
</protein>
<sequence>MNQFILRGAPRIENFLAKFSLIILLSGVILGAKAQSFYASGGAIHDFKGVFKIDSFPIKVTGLDSKSGTDFGISKICFTIVHPRVSDLKIELLSPDGTSIWLTNRNGKDFGSNYTNTCFRSNGFSGYVHQAGAPFTGEYIPDGRLSFLNNGQNPNGIWYLMVQDLRSGERGTINFVTLDFDKKPTPDLDVSRCSMENGIACKCADGTSECELLPDLVILQRLTTDQVKEYPWNDPYYPGQLRLAASIANIGDGPMEAFGNNKWYCNTQEVKDSTVICKDKSHPRQQINQRIYKKNGDKLTSSDRIAGTNYYDDKPGHNHYHVDDWVEFRVVKEIKNKAGKVTKRQLVSKGSKVSYCLFDSGICNNNDSLCVLNGQTYGDKNLLNYGLGNYVDCKSLKQGISVGGYDTYGMMYEGQSVTLPKGLKSGSYVLEIEVDPTGIYKEKSKSNNTFKMPILISKQE</sequence>
<dbReference type="InterPro" id="IPR001695">
    <property type="entry name" value="Lysyl_oxidase"/>
</dbReference>
<dbReference type="GO" id="GO:0006508">
    <property type="term" value="P:proteolysis"/>
    <property type="evidence" value="ECO:0007669"/>
    <property type="project" value="UniProtKB-KW"/>
</dbReference>
<name>A0A4U6D8H2_9BACT</name>
<dbReference type="InterPro" id="IPR008979">
    <property type="entry name" value="Galactose-bd-like_sf"/>
</dbReference>
<keyword evidence="2" id="KW-0378">Hydrolase</keyword>
<dbReference type="Pfam" id="PF01483">
    <property type="entry name" value="P_proprotein"/>
    <property type="match status" value="1"/>
</dbReference>
<reference evidence="4 5" key="1">
    <citation type="submission" date="2019-05" db="EMBL/GenBank/DDBJ databases">
        <title>Dyadobacter AR-3-8 sp. nov., isolated from arctic soil.</title>
        <authorList>
            <person name="Chaudhary D.K."/>
        </authorList>
    </citation>
    <scope>NUCLEOTIDE SEQUENCE [LARGE SCALE GENOMIC DNA]</scope>
    <source>
        <strain evidence="4 5">AR-3-8</strain>
    </source>
</reference>
<dbReference type="GO" id="GO:0005507">
    <property type="term" value="F:copper ion binding"/>
    <property type="evidence" value="ECO:0007669"/>
    <property type="project" value="InterPro"/>
</dbReference>
<keyword evidence="5" id="KW-1185">Reference proteome</keyword>
<dbReference type="GO" id="GO:0004252">
    <property type="term" value="F:serine-type endopeptidase activity"/>
    <property type="evidence" value="ECO:0007669"/>
    <property type="project" value="InterPro"/>
</dbReference>
<dbReference type="SUPFAM" id="SSF49785">
    <property type="entry name" value="Galactose-binding domain-like"/>
    <property type="match status" value="1"/>
</dbReference>
<evidence type="ECO:0000313" key="4">
    <source>
        <dbReference type="EMBL" id="TKT93800.1"/>
    </source>
</evidence>
<dbReference type="EMBL" id="SZVO01000001">
    <property type="protein sequence ID" value="TKT93800.1"/>
    <property type="molecule type" value="Genomic_DNA"/>
</dbReference>
<gene>
    <name evidence="4" type="ORF">FDK13_00885</name>
</gene>
<comment type="caution">
    <text evidence="4">The sequence shown here is derived from an EMBL/GenBank/DDBJ whole genome shotgun (WGS) entry which is preliminary data.</text>
</comment>
<dbReference type="AlphaFoldDB" id="A0A4U6D8H2"/>
<keyword evidence="1" id="KW-0645">Protease</keyword>
<dbReference type="Proteomes" id="UP000304900">
    <property type="component" value="Unassembled WGS sequence"/>
</dbReference>
<dbReference type="Gene3D" id="2.60.120.260">
    <property type="entry name" value="Galactose-binding domain-like"/>
    <property type="match status" value="1"/>
</dbReference>
<organism evidence="4 5">
    <name type="scientific">Dyadobacter frigoris</name>
    <dbReference type="NCBI Taxonomy" id="2576211"/>
    <lineage>
        <taxon>Bacteria</taxon>
        <taxon>Pseudomonadati</taxon>
        <taxon>Bacteroidota</taxon>
        <taxon>Cytophagia</taxon>
        <taxon>Cytophagales</taxon>
        <taxon>Spirosomataceae</taxon>
        <taxon>Dyadobacter</taxon>
    </lineage>
</organism>